<dbReference type="EMBL" id="BA000048">
    <property type="protein sequence ID" value="BAJ51173.1"/>
    <property type="molecule type" value="Genomic_DNA"/>
</dbReference>
<dbReference type="Gene3D" id="3.90.180.10">
    <property type="entry name" value="Medium-chain alcohol dehydrogenases, catalytic domain"/>
    <property type="match status" value="1"/>
</dbReference>
<sequence>MKELFKMWSHTQMITAFIVSAGLCAALLFVFAALPIWLIPGVTALNLSPMVVNEVSVVGSRCGPFKPAIKALATGMVQVEKLIDRVFSLDEYEEAFALAAEKETLKVLLRIM</sequence>
<dbReference type="AlphaFoldDB" id="E6N7Y2"/>
<dbReference type="EMBL" id="AP011864">
    <property type="protein sequence ID" value="BAJ48401.1"/>
    <property type="molecule type" value="Genomic_DNA"/>
</dbReference>
<accession>E6N7Y2</accession>
<dbReference type="Gene3D" id="3.40.50.720">
    <property type="entry name" value="NAD(P)-binding Rossmann-like Domain"/>
    <property type="match status" value="1"/>
</dbReference>
<reference evidence="1 3" key="1">
    <citation type="journal article" date="2005" name="Environ. Microbiol.">
        <title>Genetic and functional properties of uncultivated thermophilic crenarchaeotes from a subsurface gold mine as revealed by analysis of genome fragments.</title>
        <authorList>
            <person name="Nunoura T."/>
            <person name="Hirayama H."/>
            <person name="Takami H."/>
            <person name="Oida H."/>
            <person name="Nishi S."/>
            <person name="Shimamura S."/>
            <person name="Suzuki Y."/>
            <person name="Inagaki F."/>
            <person name="Takai K."/>
            <person name="Nealson K.H."/>
            <person name="Horikoshi K."/>
        </authorList>
    </citation>
    <scope>NUCLEOTIDE SEQUENCE [LARGE SCALE GENOMIC DNA]</scope>
</reference>
<organism evidence="1 3">
    <name type="scientific">Caldiarchaeum subterraneum</name>
    <dbReference type="NCBI Taxonomy" id="311458"/>
    <lineage>
        <taxon>Archaea</taxon>
        <taxon>Nitrososphaerota</taxon>
        <taxon>Candidatus Caldarchaeales</taxon>
        <taxon>Candidatus Caldarchaeaceae</taxon>
        <taxon>Candidatus Caldarchaeum</taxon>
    </lineage>
</organism>
<dbReference type="STRING" id="311458.CSUB_C1322"/>
<proteinExistence type="predicted"/>
<evidence type="ECO:0000313" key="3">
    <source>
        <dbReference type="Proteomes" id="UP000008120"/>
    </source>
</evidence>
<dbReference type="KEGG" id="csu:CSUB_C1322"/>
<evidence type="ECO:0000313" key="2">
    <source>
        <dbReference type="EMBL" id="BAJ51173.1"/>
    </source>
</evidence>
<name>E6N7Y2_CALS0</name>
<protein>
    <submittedName>
        <fullName evidence="1">Uncharacterized protein</fullName>
    </submittedName>
</protein>
<dbReference type="Proteomes" id="UP000008120">
    <property type="component" value="Chromosome"/>
</dbReference>
<dbReference type="BioCyc" id="CCAL311458:G131R-1338-MONOMER"/>
<evidence type="ECO:0000313" key="1">
    <source>
        <dbReference type="EMBL" id="BAJ48401.1"/>
    </source>
</evidence>
<gene>
    <name evidence="2" type="ORF">CSUB_C1322</name>
    <name evidence="1" type="ORF">HGMM_F08E07C15</name>
</gene>
<reference evidence="1 3" key="2">
    <citation type="journal article" date="2011" name="Nucleic Acids Res.">
        <title>Insights into the evolution of Archaea and eukaryotic protein modifier systems revealed by the genome of a novel archaeal group.</title>
        <authorList>
            <person name="Nunoura T."/>
            <person name="Takaki Y."/>
            <person name="Kakuta J."/>
            <person name="Nishi S."/>
            <person name="Sugahara J."/>
            <person name="Kazama H."/>
            <person name="Chee G."/>
            <person name="Hattori M."/>
            <person name="Kanai A."/>
            <person name="Atomi H."/>
            <person name="Takai K."/>
            <person name="Takami H."/>
        </authorList>
    </citation>
    <scope>NUCLEOTIDE SEQUENCE [LARGE SCALE GENOMIC DNA]</scope>
</reference>